<keyword evidence="2" id="KW-1185">Reference proteome</keyword>
<dbReference type="InParanoid" id="D5GI61"/>
<gene>
    <name evidence="1" type="ORF">GSTUM_00008301001</name>
</gene>
<organism evidence="1 2">
    <name type="scientific">Tuber melanosporum (strain Mel28)</name>
    <name type="common">Perigord black truffle</name>
    <dbReference type="NCBI Taxonomy" id="656061"/>
    <lineage>
        <taxon>Eukaryota</taxon>
        <taxon>Fungi</taxon>
        <taxon>Dikarya</taxon>
        <taxon>Ascomycota</taxon>
        <taxon>Pezizomycotina</taxon>
        <taxon>Pezizomycetes</taxon>
        <taxon>Pezizales</taxon>
        <taxon>Tuberaceae</taxon>
        <taxon>Tuber</taxon>
    </lineage>
</organism>
<dbReference type="HOGENOM" id="CLU_2706595_0_0_1"/>
<evidence type="ECO:0000313" key="1">
    <source>
        <dbReference type="EMBL" id="CAZ84204.1"/>
    </source>
</evidence>
<proteinExistence type="predicted"/>
<evidence type="ECO:0000313" key="2">
    <source>
        <dbReference type="Proteomes" id="UP000006911"/>
    </source>
</evidence>
<dbReference type="EMBL" id="FN430323">
    <property type="protein sequence ID" value="CAZ84204.1"/>
    <property type="molecule type" value="Genomic_DNA"/>
</dbReference>
<sequence length="73" mass="8266">MYFIGGAVVPCHFHTLDENPLSLYFLPHCFRNGGAMGAKLWVQDRLLMADILVELRGIAVVLKWNAARVWGHE</sequence>
<dbReference type="Proteomes" id="UP000006911">
    <property type="component" value="Unassembled WGS sequence"/>
</dbReference>
<protein>
    <submittedName>
        <fullName evidence="1">(Perigord truffle) hypothetical protein</fullName>
    </submittedName>
</protein>
<dbReference type="KEGG" id="tml:GSTUM_00008301001"/>
<reference evidence="1 2" key="1">
    <citation type="journal article" date="2010" name="Nature">
        <title>Perigord black truffle genome uncovers evolutionary origins and mechanisms of symbiosis.</title>
        <authorList>
            <person name="Martin F."/>
            <person name="Kohler A."/>
            <person name="Murat C."/>
            <person name="Balestrini R."/>
            <person name="Coutinho P.M."/>
            <person name="Jaillon O."/>
            <person name="Montanini B."/>
            <person name="Morin E."/>
            <person name="Noel B."/>
            <person name="Percudani R."/>
            <person name="Porcel B."/>
            <person name="Rubini A."/>
            <person name="Amicucci A."/>
            <person name="Amselem J."/>
            <person name="Anthouard V."/>
            <person name="Arcioni S."/>
            <person name="Artiguenave F."/>
            <person name="Aury J.M."/>
            <person name="Ballario P."/>
            <person name="Bolchi A."/>
            <person name="Brenna A."/>
            <person name="Brun A."/>
            <person name="Buee M."/>
            <person name="Cantarel B."/>
            <person name="Chevalier G."/>
            <person name="Couloux A."/>
            <person name="Da Silva C."/>
            <person name="Denoeud F."/>
            <person name="Duplessis S."/>
            <person name="Ghignone S."/>
            <person name="Hilselberger B."/>
            <person name="Iotti M."/>
            <person name="Marcais B."/>
            <person name="Mello A."/>
            <person name="Miranda M."/>
            <person name="Pacioni G."/>
            <person name="Quesneville H."/>
            <person name="Riccioni C."/>
            <person name="Ruotolo R."/>
            <person name="Splivallo R."/>
            <person name="Stocchi V."/>
            <person name="Tisserant E."/>
            <person name="Viscomi A.R."/>
            <person name="Zambonelli A."/>
            <person name="Zampieri E."/>
            <person name="Henrissat B."/>
            <person name="Lebrun M.H."/>
            <person name="Paolocci F."/>
            <person name="Bonfante P."/>
            <person name="Ottonello S."/>
            <person name="Wincker P."/>
        </authorList>
    </citation>
    <scope>NUCLEOTIDE SEQUENCE [LARGE SCALE GENOMIC DNA]</scope>
    <source>
        <strain evidence="1 2">Mel28</strain>
    </source>
</reference>
<accession>D5GI61</accession>
<dbReference type="AlphaFoldDB" id="D5GI61"/>
<name>D5GI61_TUBMM</name>